<dbReference type="EMBL" id="CP001802">
    <property type="protein sequence ID" value="ACY23907.1"/>
    <property type="molecule type" value="Genomic_DNA"/>
</dbReference>
<dbReference type="InterPro" id="IPR022480">
    <property type="entry name" value="F420_MSMEG2906"/>
</dbReference>
<keyword evidence="7" id="KW-1185">Reference proteome</keyword>
<organism evidence="6 7">
    <name type="scientific">Gordonia bronchialis (strain ATCC 25592 / DSM 43247 / BCRC 13721 / JCM 3198 / KCTC 3076 / NBRC 16047 / NCTC 10667)</name>
    <name type="common">Rhodococcus bronchialis</name>
    <dbReference type="NCBI Taxonomy" id="526226"/>
    <lineage>
        <taxon>Bacteria</taxon>
        <taxon>Bacillati</taxon>
        <taxon>Actinomycetota</taxon>
        <taxon>Actinomycetes</taxon>
        <taxon>Mycobacteriales</taxon>
        <taxon>Gordoniaceae</taxon>
        <taxon>Gordonia</taxon>
    </lineage>
</organism>
<dbReference type="SUPFAM" id="SSF51679">
    <property type="entry name" value="Bacterial luciferase-like"/>
    <property type="match status" value="1"/>
</dbReference>
<reference evidence="7" key="1">
    <citation type="submission" date="2009-10" db="EMBL/GenBank/DDBJ databases">
        <title>The complete chromosome of Gordonia bronchialis DSM 43247.</title>
        <authorList>
            <consortium name="US DOE Joint Genome Institute (JGI-PGF)"/>
            <person name="Lucas S."/>
            <person name="Copeland A."/>
            <person name="Lapidus A."/>
            <person name="Glavina del Rio T."/>
            <person name="Dalin E."/>
            <person name="Tice H."/>
            <person name="Bruce D."/>
            <person name="Goodwin L."/>
            <person name="Pitluck S."/>
            <person name="Kyrpides N."/>
            <person name="Mavromatis K."/>
            <person name="Ivanova N."/>
            <person name="Ovchinnikova G."/>
            <person name="Saunders E."/>
            <person name="Brettin T."/>
            <person name="Detter J.C."/>
            <person name="Han C."/>
            <person name="Larimer F."/>
            <person name="Land M."/>
            <person name="Hauser L."/>
            <person name="Markowitz V."/>
            <person name="Cheng J.-F."/>
            <person name="Hugenholtz P."/>
            <person name="Woyke T."/>
            <person name="Wu D."/>
            <person name="Jando M."/>
            <person name="Schneider S."/>
            <person name="Goeker M."/>
            <person name="Klenk H.-P."/>
            <person name="Eisen J.A."/>
        </authorList>
    </citation>
    <scope>NUCLEOTIDE SEQUENCE [LARGE SCALE GENOMIC DNA]</scope>
    <source>
        <strain evidence="7">ATCC 25592 / DSM 43247 / BCRC 13721 / JCM 3198 / KCTC 3076 / NBRC 16047 / NCTC 10667</strain>
    </source>
</reference>
<dbReference type="Proteomes" id="UP000001219">
    <property type="component" value="Chromosome"/>
</dbReference>
<evidence type="ECO:0000259" key="5">
    <source>
        <dbReference type="Pfam" id="PF00296"/>
    </source>
</evidence>
<dbReference type="InterPro" id="IPR011251">
    <property type="entry name" value="Luciferase-like_dom"/>
</dbReference>
<dbReference type="InterPro" id="IPR050172">
    <property type="entry name" value="SsuD_RutA_monooxygenase"/>
</dbReference>
<dbReference type="GO" id="GO:0008726">
    <property type="term" value="F:alkanesulfonate monooxygenase activity"/>
    <property type="evidence" value="ECO:0007669"/>
    <property type="project" value="TreeGrafter"/>
</dbReference>
<dbReference type="NCBIfam" id="TIGR03856">
    <property type="entry name" value="F420_MSMEG_2906"/>
    <property type="match status" value="1"/>
</dbReference>
<dbReference type="CDD" id="cd01097">
    <property type="entry name" value="Tetrahydromethanopterin_reductase"/>
    <property type="match status" value="1"/>
</dbReference>
<dbReference type="GO" id="GO:0046306">
    <property type="term" value="P:alkanesulfonate catabolic process"/>
    <property type="evidence" value="ECO:0007669"/>
    <property type="project" value="TreeGrafter"/>
</dbReference>
<evidence type="ECO:0000313" key="6">
    <source>
        <dbReference type="EMBL" id="ACY23907.1"/>
    </source>
</evidence>
<evidence type="ECO:0000256" key="3">
    <source>
        <dbReference type="ARBA" id="ARBA00023002"/>
    </source>
</evidence>
<dbReference type="STRING" id="526226.Gbro_4792"/>
<dbReference type="Gene3D" id="3.20.20.30">
    <property type="entry name" value="Luciferase-like domain"/>
    <property type="match status" value="1"/>
</dbReference>
<dbReference type="PANTHER" id="PTHR42847:SF8">
    <property type="entry name" value="CONSERVED PROTEIN"/>
    <property type="match status" value="1"/>
</dbReference>
<gene>
    <name evidence="6" type="ordered locus">Gbro_4792</name>
</gene>
<accession>D0L8F9</accession>
<dbReference type="RefSeq" id="WP_012836378.1">
    <property type="nucleotide sequence ID" value="NC_013441.1"/>
</dbReference>
<sequence length="266" mass="29360">MSSREFPLRIGVQLQPQHASEYSTIRDAVRRAEDLGVDVAFNWDHFFPLYGDPDGAHFECWTMLGAWAEQTTRVEIGALVTCNSYRNPELLADMARTVDHISDGRLILGIGSGWFQKDYDEYGYEFGTAGGRLDDLGAALPRIADRFGKLNPKPTRDIPVLIGGGGEKKTLRHVAQHADIWHYFVDEESYKRKVGILEEHCAAVGRDPSVIEHSAAVDSRDGGVEEALQKADALREAGVTLITVGASGPDYDLSVLDALCRWRDAG</sequence>
<feature type="domain" description="Luciferase-like" evidence="5">
    <location>
        <begin position="15"/>
        <end position="217"/>
    </location>
</feature>
<reference evidence="6 7" key="2">
    <citation type="journal article" date="2010" name="Stand. Genomic Sci.">
        <title>Complete genome sequence of Gordonia bronchialis type strain (3410).</title>
        <authorList>
            <person name="Ivanova N."/>
            <person name="Sikorski J."/>
            <person name="Jando M."/>
            <person name="Lapidus A."/>
            <person name="Nolan M."/>
            <person name="Lucas S."/>
            <person name="Del Rio T.G."/>
            <person name="Tice H."/>
            <person name="Copeland A."/>
            <person name="Cheng J.F."/>
            <person name="Chen F."/>
            <person name="Bruce D."/>
            <person name="Goodwin L."/>
            <person name="Pitluck S."/>
            <person name="Mavromatis K."/>
            <person name="Ovchinnikova G."/>
            <person name="Pati A."/>
            <person name="Chen A."/>
            <person name="Palaniappan K."/>
            <person name="Land M."/>
            <person name="Hauser L."/>
            <person name="Chang Y.J."/>
            <person name="Jeffries C.D."/>
            <person name="Chain P."/>
            <person name="Saunders E."/>
            <person name="Han C."/>
            <person name="Detter J.C."/>
            <person name="Brettin T."/>
            <person name="Rohde M."/>
            <person name="Goker M."/>
            <person name="Bristow J."/>
            <person name="Eisen J.A."/>
            <person name="Markowitz V."/>
            <person name="Hugenholtz P."/>
            <person name="Klenk H.P."/>
            <person name="Kyrpides N.C."/>
        </authorList>
    </citation>
    <scope>NUCLEOTIDE SEQUENCE [LARGE SCALE GENOMIC DNA]</scope>
    <source>
        <strain evidence="7">ATCC 25592 / DSM 43247 / BCRC 13721 / JCM 3198 / KCTC 3076 / NBRC 16047 / NCTC 10667</strain>
    </source>
</reference>
<evidence type="ECO:0000256" key="4">
    <source>
        <dbReference type="ARBA" id="ARBA00023033"/>
    </source>
</evidence>
<keyword evidence="1" id="KW-0285">Flavoprotein</keyword>
<proteinExistence type="predicted"/>
<evidence type="ECO:0000313" key="7">
    <source>
        <dbReference type="Proteomes" id="UP000001219"/>
    </source>
</evidence>
<dbReference type="PANTHER" id="PTHR42847">
    <property type="entry name" value="ALKANESULFONATE MONOOXYGENASE"/>
    <property type="match status" value="1"/>
</dbReference>
<keyword evidence="2" id="KW-0288">FMN</keyword>
<dbReference type="Pfam" id="PF00296">
    <property type="entry name" value="Bac_luciferase"/>
    <property type="match status" value="1"/>
</dbReference>
<evidence type="ECO:0000256" key="2">
    <source>
        <dbReference type="ARBA" id="ARBA00022643"/>
    </source>
</evidence>
<dbReference type="InterPro" id="IPR036661">
    <property type="entry name" value="Luciferase-like_sf"/>
</dbReference>
<dbReference type="HOGENOM" id="CLU_027853_6_4_11"/>
<keyword evidence="4" id="KW-0503">Monooxygenase</keyword>
<keyword evidence="3" id="KW-0560">Oxidoreductase</keyword>
<dbReference type="eggNOG" id="COG2141">
    <property type="taxonomic scope" value="Bacteria"/>
</dbReference>
<name>D0L8F9_GORB4</name>
<dbReference type="AlphaFoldDB" id="D0L8F9"/>
<dbReference type="OrthoDB" id="4029802at2"/>
<evidence type="ECO:0000256" key="1">
    <source>
        <dbReference type="ARBA" id="ARBA00022630"/>
    </source>
</evidence>
<dbReference type="KEGG" id="gbr:Gbro_4792"/>
<protein>
    <submittedName>
        <fullName evidence="6">Coenzyme F420-dependent N5 N10-methylene tetrahydromethanopterin reductase-like protein</fullName>
    </submittedName>
</protein>